<name>A0A0E9S3F3_ANGAN</name>
<reference evidence="1" key="2">
    <citation type="journal article" date="2015" name="Fish Shellfish Immunol.">
        <title>Early steps in the European eel (Anguilla anguilla)-Vibrio vulnificus interaction in the gills: Role of the RtxA13 toxin.</title>
        <authorList>
            <person name="Callol A."/>
            <person name="Pajuelo D."/>
            <person name="Ebbesson L."/>
            <person name="Teles M."/>
            <person name="MacKenzie S."/>
            <person name="Amaro C."/>
        </authorList>
    </citation>
    <scope>NUCLEOTIDE SEQUENCE</scope>
</reference>
<protein>
    <submittedName>
        <fullName evidence="1">Uncharacterized protein</fullName>
    </submittedName>
</protein>
<evidence type="ECO:0000313" key="1">
    <source>
        <dbReference type="EMBL" id="JAH35068.1"/>
    </source>
</evidence>
<accession>A0A0E9S3F3</accession>
<reference evidence="1" key="1">
    <citation type="submission" date="2014-11" db="EMBL/GenBank/DDBJ databases">
        <authorList>
            <person name="Amaro Gonzalez C."/>
        </authorList>
    </citation>
    <scope>NUCLEOTIDE SEQUENCE</scope>
</reference>
<sequence>MCIAANTSEKGGSPSLQIGSVQRRFFWGGFFCWTF</sequence>
<proteinExistence type="predicted"/>
<dbReference type="AlphaFoldDB" id="A0A0E9S3F3"/>
<dbReference type="EMBL" id="GBXM01073509">
    <property type="protein sequence ID" value="JAH35068.1"/>
    <property type="molecule type" value="Transcribed_RNA"/>
</dbReference>
<organism evidence="1">
    <name type="scientific">Anguilla anguilla</name>
    <name type="common">European freshwater eel</name>
    <name type="synonym">Muraena anguilla</name>
    <dbReference type="NCBI Taxonomy" id="7936"/>
    <lineage>
        <taxon>Eukaryota</taxon>
        <taxon>Metazoa</taxon>
        <taxon>Chordata</taxon>
        <taxon>Craniata</taxon>
        <taxon>Vertebrata</taxon>
        <taxon>Euteleostomi</taxon>
        <taxon>Actinopterygii</taxon>
        <taxon>Neopterygii</taxon>
        <taxon>Teleostei</taxon>
        <taxon>Anguilliformes</taxon>
        <taxon>Anguillidae</taxon>
        <taxon>Anguilla</taxon>
    </lineage>
</organism>